<dbReference type="Proteomes" id="UP000644441">
    <property type="component" value="Unassembled WGS sequence"/>
</dbReference>
<evidence type="ECO:0000256" key="2">
    <source>
        <dbReference type="ARBA" id="ARBA00022692"/>
    </source>
</evidence>
<accession>A0ABS0ACN2</accession>
<keyword evidence="4 5" id="KW-0472">Membrane</keyword>
<keyword evidence="2 5" id="KW-0812">Transmembrane</keyword>
<evidence type="ECO:0000256" key="1">
    <source>
        <dbReference type="ARBA" id="ARBA00004141"/>
    </source>
</evidence>
<feature type="transmembrane region" description="Helical" evidence="5">
    <location>
        <begin position="213"/>
        <end position="238"/>
    </location>
</feature>
<dbReference type="InterPro" id="IPR038770">
    <property type="entry name" value="Na+/solute_symporter_sf"/>
</dbReference>
<feature type="transmembrane region" description="Helical" evidence="5">
    <location>
        <begin position="7"/>
        <end position="24"/>
    </location>
</feature>
<comment type="subcellular location">
    <subcellularLocation>
        <location evidence="1">Membrane</location>
        <topology evidence="1">Multi-pass membrane protein</topology>
    </subcellularLocation>
</comment>
<dbReference type="Pfam" id="PF01758">
    <property type="entry name" value="SBF"/>
    <property type="match status" value="1"/>
</dbReference>
<proteinExistence type="predicted"/>
<name>A0ABS0ACN2_9GAMM</name>
<evidence type="ECO:0000256" key="5">
    <source>
        <dbReference type="SAM" id="Phobius"/>
    </source>
</evidence>
<evidence type="ECO:0000313" key="7">
    <source>
        <dbReference type="Proteomes" id="UP000644441"/>
    </source>
</evidence>
<evidence type="ECO:0000256" key="4">
    <source>
        <dbReference type="ARBA" id="ARBA00023136"/>
    </source>
</evidence>
<dbReference type="Gene3D" id="1.20.1530.20">
    <property type="match status" value="1"/>
</dbReference>
<dbReference type="RefSeq" id="WP_142948967.1">
    <property type="nucleotide sequence ID" value="NZ_ARXR01000003.1"/>
</dbReference>
<feature type="transmembrane region" description="Helical" evidence="5">
    <location>
        <begin position="187"/>
        <end position="207"/>
    </location>
</feature>
<protein>
    <submittedName>
        <fullName evidence="6">Na+ symporter family protein</fullName>
    </submittedName>
</protein>
<feature type="transmembrane region" description="Helical" evidence="5">
    <location>
        <begin position="156"/>
        <end position="175"/>
    </location>
</feature>
<feature type="transmembrane region" description="Helical" evidence="5">
    <location>
        <begin position="63"/>
        <end position="86"/>
    </location>
</feature>
<feature type="transmembrane region" description="Helical" evidence="5">
    <location>
        <begin position="121"/>
        <end position="144"/>
    </location>
</feature>
<organism evidence="6 7">
    <name type="scientific">Alloalcanivorax venustensis ISO4</name>
    <dbReference type="NCBI Taxonomy" id="1177184"/>
    <lineage>
        <taxon>Bacteria</taxon>
        <taxon>Pseudomonadati</taxon>
        <taxon>Pseudomonadota</taxon>
        <taxon>Gammaproteobacteria</taxon>
        <taxon>Oceanospirillales</taxon>
        <taxon>Alcanivoracaceae</taxon>
        <taxon>Alloalcanivorax</taxon>
    </lineage>
</organism>
<evidence type="ECO:0000256" key="3">
    <source>
        <dbReference type="ARBA" id="ARBA00022989"/>
    </source>
</evidence>
<sequence>MIQTLTRLFPLWAVLFSIFAFLFPGGLAQLSWAIVPLLMLIMFGMGMTLTWADFADVARRPAVIGLGVLLQFLVMPLVALAVGLLLALPPELLLGLVIVGACPGGTASNVICYLARADVALSITMTSVSTLVAVVATPLLVWVYQGQSIEVPVMSMLGSLVQIVLLPVIAGTLLNSLFHRPLEPVRAVFPLLSVAAIVLVIGVIVALNRDRIAVGGAAVMLAVVLHNGLGLALGYGGARLMRLDPRRARTLAIEVGMQNSGLGVALAVKHFSAGAALPGALFSVWHNLSGSVLAWYWRRRQP</sequence>
<comment type="caution">
    <text evidence="6">The sequence shown here is derived from an EMBL/GenBank/DDBJ whole genome shotgun (WGS) entry which is preliminary data.</text>
</comment>
<dbReference type="PANTHER" id="PTHR10361">
    <property type="entry name" value="SODIUM-BILE ACID COTRANSPORTER"/>
    <property type="match status" value="1"/>
</dbReference>
<gene>
    <name evidence="6" type="ORF">ISO4_00498</name>
</gene>
<dbReference type="EMBL" id="ARXR01000003">
    <property type="protein sequence ID" value="MBF5051896.1"/>
    <property type="molecule type" value="Genomic_DNA"/>
</dbReference>
<feature type="transmembrane region" description="Helical" evidence="5">
    <location>
        <begin position="30"/>
        <end position="51"/>
    </location>
</feature>
<dbReference type="InterPro" id="IPR004710">
    <property type="entry name" value="Bilac:Na_transpt"/>
</dbReference>
<reference evidence="6 7" key="1">
    <citation type="submission" date="2012-09" db="EMBL/GenBank/DDBJ databases">
        <title>Genome Sequence of alkane-degrading Bacterium Alcanivorax venustensis ISO4.</title>
        <authorList>
            <person name="Lai Q."/>
            <person name="Shao Z."/>
        </authorList>
    </citation>
    <scope>NUCLEOTIDE SEQUENCE [LARGE SCALE GENOMIC DNA]</scope>
    <source>
        <strain evidence="6 7">ISO4</strain>
    </source>
</reference>
<keyword evidence="7" id="KW-1185">Reference proteome</keyword>
<dbReference type="InterPro" id="IPR002657">
    <property type="entry name" value="BilAc:Na_symport/Acr3"/>
</dbReference>
<dbReference type="PANTHER" id="PTHR10361:SF28">
    <property type="entry name" value="P3 PROTEIN-RELATED"/>
    <property type="match status" value="1"/>
</dbReference>
<keyword evidence="3 5" id="KW-1133">Transmembrane helix</keyword>
<feature type="transmembrane region" description="Helical" evidence="5">
    <location>
        <begin position="92"/>
        <end position="114"/>
    </location>
</feature>
<evidence type="ECO:0000313" key="6">
    <source>
        <dbReference type="EMBL" id="MBF5051896.1"/>
    </source>
</evidence>